<protein>
    <submittedName>
        <fullName evidence="3">Uncharacterized protein</fullName>
    </submittedName>
</protein>
<dbReference type="EMBL" id="ML996696">
    <property type="protein sequence ID" value="KAF2399803.1"/>
    <property type="molecule type" value="Genomic_DNA"/>
</dbReference>
<keyword evidence="2" id="KW-1133">Transmembrane helix</keyword>
<keyword evidence="2" id="KW-0812">Transmembrane</keyword>
<feature type="transmembrane region" description="Helical" evidence="2">
    <location>
        <begin position="64"/>
        <end position="87"/>
    </location>
</feature>
<feature type="region of interest" description="Disordered" evidence="1">
    <location>
        <begin position="204"/>
        <end position="225"/>
    </location>
</feature>
<organism evidence="3 4">
    <name type="scientific">Trichodelitschia bisporula</name>
    <dbReference type="NCBI Taxonomy" id="703511"/>
    <lineage>
        <taxon>Eukaryota</taxon>
        <taxon>Fungi</taxon>
        <taxon>Dikarya</taxon>
        <taxon>Ascomycota</taxon>
        <taxon>Pezizomycotina</taxon>
        <taxon>Dothideomycetes</taxon>
        <taxon>Dothideomycetes incertae sedis</taxon>
        <taxon>Phaeotrichales</taxon>
        <taxon>Phaeotrichaceae</taxon>
        <taxon>Trichodelitschia</taxon>
    </lineage>
</organism>
<name>A0A6G1HUR0_9PEZI</name>
<feature type="transmembrane region" description="Helical" evidence="2">
    <location>
        <begin position="20"/>
        <end position="44"/>
    </location>
</feature>
<dbReference type="Proteomes" id="UP000799640">
    <property type="component" value="Unassembled WGS sequence"/>
</dbReference>
<sequence length="225" mass="25200">MAKTTSKPPRAPFPGRKRFVVPLWILQIIIGLVIVFLSTVALAVKLDDETKEERKKIQGIALYYIFFGAIVLILTIVEPILFCAHRLSPLVFLIFHAVKTTEVGNTAIVIVLTVFLIIFIASFLYALVTWRHARRDAKYQVVANPDQPLHRESTGTEYAPYAGYGFKAEAMGNDVYEMQHAPVQHEIDGRPAVFEAPDGRGEVAELPAAQMPREQRVGEVGKEDR</sequence>
<gene>
    <name evidence="3" type="ORF">EJ06DRAFT_35391</name>
</gene>
<feature type="transmembrane region" description="Helical" evidence="2">
    <location>
        <begin position="107"/>
        <end position="128"/>
    </location>
</feature>
<keyword evidence="4" id="KW-1185">Reference proteome</keyword>
<evidence type="ECO:0000256" key="1">
    <source>
        <dbReference type="SAM" id="MobiDB-lite"/>
    </source>
</evidence>
<evidence type="ECO:0000313" key="4">
    <source>
        <dbReference type="Proteomes" id="UP000799640"/>
    </source>
</evidence>
<dbReference type="AlphaFoldDB" id="A0A6G1HUR0"/>
<keyword evidence="2" id="KW-0472">Membrane</keyword>
<accession>A0A6G1HUR0</accession>
<feature type="compositionally biased region" description="Basic and acidic residues" evidence="1">
    <location>
        <begin position="213"/>
        <end position="225"/>
    </location>
</feature>
<evidence type="ECO:0000256" key="2">
    <source>
        <dbReference type="SAM" id="Phobius"/>
    </source>
</evidence>
<dbReference type="OrthoDB" id="5211263at2759"/>
<reference evidence="3" key="1">
    <citation type="journal article" date="2020" name="Stud. Mycol.">
        <title>101 Dothideomycetes genomes: a test case for predicting lifestyles and emergence of pathogens.</title>
        <authorList>
            <person name="Haridas S."/>
            <person name="Albert R."/>
            <person name="Binder M."/>
            <person name="Bloem J."/>
            <person name="Labutti K."/>
            <person name="Salamov A."/>
            <person name="Andreopoulos B."/>
            <person name="Baker S."/>
            <person name="Barry K."/>
            <person name="Bills G."/>
            <person name="Bluhm B."/>
            <person name="Cannon C."/>
            <person name="Castanera R."/>
            <person name="Culley D."/>
            <person name="Daum C."/>
            <person name="Ezra D."/>
            <person name="Gonzalez J."/>
            <person name="Henrissat B."/>
            <person name="Kuo A."/>
            <person name="Liang C."/>
            <person name="Lipzen A."/>
            <person name="Lutzoni F."/>
            <person name="Magnuson J."/>
            <person name="Mondo S."/>
            <person name="Nolan M."/>
            <person name="Ohm R."/>
            <person name="Pangilinan J."/>
            <person name="Park H.-J."/>
            <person name="Ramirez L."/>
            <person name="Alfaro M."/>
            <person name="Sun H."/>
            <person name="Tritt A."/>
            <person name="Yoshinaga Y."/>
            <person name="Zwiers L.-H."/>
            <person name="Turgeon B."/>
            <person name="Goodwin S."/>
            <person name="Spatafora J."/>
            <person name="Crous P."/>
            <person name="Grigoriev I."/>
        </authorList>
    </citation>
    <scope>NUCLEOTIDE SEQUENCE</scope>
    <source>
        <strain evidence="3">CBS 262.69</strain>
    </source>
</reference>
<proteinExistence type="predicted"/>
<evidence type="ECO:0000313" key="3">
    <source>
        <dbReference type="EMBL" id="KAF2399803.1"/>
    </source>
</evidence>